<dbReference type="AlphaFoldDB" id="A0A0G0Q1A3"/>
<comment type="subcellular location">
    <subcellularLocation>
        <location evidence="1">Cytoplasm</location>
    </subcellularLocation>
</comment>
<comment type="similarity">
    <text evidence="2">Belongs to the TsaE family.</text>
</comment>
<dbReference type="InterPro" id="IPR027417">
    <property type="entry name" value="P-loop_NTPase"/>
</dbReference>
<evidence type="ECO:0000256" key="6">
    <source>
        <dbReference type="ARBA" id="ARBA00022723"/>
    </source>
</evidence>
<evidence type="ECO:0000256" key="7">
    <source>
        <dbReference type="ARBA" id="ARBA00022741"/>
    </source>
</evidence>
<organism evidence="11 12">
    <name type="scientific">Candidatus Uhrbacteria bacterium GW2011_GWF2_39_13</name>
    <dbReference type="NCBI Taxonomy" id="1618995"/>
    <lineage>
        <taxon>Bacteria</taxon>
        <taxon>Candidatus Uhriibacteriota</taxon>
    </lineage>
</organism>
<evidence type="ECO:0000256" key="4">
    <source>
        <dbReference type="ARBA" id="ARBA00022490"/>
    </source>
</evidence>
<name>A0A0G0Q1A3_9BACT</name>
<dbReference type="GO" id="GO:0005524">
    <property type="term" value="F:ATP binding"/>
    <property type="evidence" value="ECO:0007669"/>
    <property type="project" value="UniProtKB-KW"/>
</dbReference>
<dbReference type="GO" id="GO:0005737">
    <property type="term" value="C:cytoplasm"/>
    <property type="evidence" value="ECO:0007669"/>
    <property type="project" value="UniProtKB-SubCell"/>
</dbReference>
<evidence type="ECO:0000256" key="2">
    <source>
        <dbReference type="ARBA" id="ARBA00007599"/>
    </source>
</evidence>
<dbReference type="GO" id="GO:0002949">
    <property type="term" value="P:tRNA threonylcarbamoyladenosine modification"/>
    <property type="evidence" value="ECO:0007669"/>
    <property type="project" value="InterPro"/>
</dbReference>
<evidence type="ECO:0000256" key="3">
    <source>
        <dbReference type="ARBA" id="ARBA00019010"/>
    </source>
</evidence>
<evidence type="ECO:0000256" key="1">
    <source>
        <dbReference type="ARBA" id="ARBA00004496"/>
    </source>
</evidence>
<keyword evidence="9" id="KW-0460">Magnesium</keyword>
<evidence type="ECO:0000256" key="5">
    <source>
        <dbReference type="ARBA" id="ARBA00022694"/>
    </source>
</evidence>
<proteinExistence type="inferred from homology"/>
<dbReference type="InterPro" id="IPR003442">
    <property type="entry name" value="T6A_TsaE"/>
</dbReference>
<evidence type="ECO:0000256" key="8">
    <source>
        <dbReference type="ARBA" id="ARBA00022840"/>
    </source>
</evidence>
<dbReference type="PATRIC" id="fig|1618995.3.peg.602"/>
<keyword evidence="4" id="KW-0963">Cytoplasm</keyword>
<evidence type="ECO:0000256" key="10">
    <source>
        <dbReference type="ARBA" id="ARBA00032441"/>
    </source>
</evidence>
<evidence type="ECO:0000313" key="12">
    <source>
        <dbReference type="Proteomes" id="UP000033935"/>
    </source>
</evidence>
<evidence type="ECO:0000256" key="9">
    <source>
        <dbReference type="ARBA" id="ARBA00022842"/>
    </source>
</evidence>
<keyword evidence="7" id="KW-0547">Nucleotide-binding</keyword>
<dbReference type="Proteomes" id="UP000033935">
    <property type="component" value="Unassembled WGS sequence"/>
</dbReference>
<keyword evidence="8" id="KW-0067">ATP-binding</keyword>
<dbReference type="PANTHER" id="PTHR33540:SF2">
    <property type="entry name" value="TRNA THREONYLCARBAMOYLADENOSINE BIOSYNTHESIS PROTEIN TSAE"/>
    <property type="match status" value="1"/>
</dbReference>
<dbReference type="GO" id="GO:0046872">
    <property type="term" value="F:metal ion binding"/>
    <property type="evidence" value="ECO:0007669"/>
    <property type="project" value="UniProtKB-KW"/>
</dbReference>
<dbReference type="SUPFAM" id="SSF52540">
    <property type="entry name" value="P-loop containing nucleoside triphosphate hydrolases"/>
    <property type="match status" value="1"/>
</dbReference>
<dbReference type="PANTHER" id="PTHR33540">
    <property type="entry name" value="TRNA THREONYLCARBAMOYLADENOSINE BIOSYNTHESIS PROTEIN TSAE"/>
    <property type="match status" value="1"/>
</dbReference>
<keyword evidence="5" id="KW-0819">tRNA processing</keyword>
<dbReference type="NCBIfam" id="TIGR00150">
    <property type="entry name" value="T6A_YjeE"/>
    <property type="match status" value="1"/>
</dbReference>
<sequence length="143" mass="16252">MMYQTHSEQETKQAAAQFAATLHGGDVVFLRGELGTGKTTFVRGVVEYFGFEGMVRSPTFTLMNRYPINHGSLKTILHVDLYRIENSSELNTLALEEELGHSDTIAFIEWPEKDTQHFVTPTHQIQFSCVGTVHEIQYEKETI</sequence>
<dbReference type="Gene3D" id="3.40.50.300">
    <property type="entry name" value="P-loop containing nucleotide triphosphate hydrolases"/>
    <property type="match status" value="1"/>
</dbReference>
<gene>
    <name evidence="11" type="ORF">UT30_C0011G0041</name>
</gene>
<evidence type="ECO:0000313" key="11">
    <source>
        <dbReference type="EMBL" id="KKR04195.1"/>
    </source>
</evidence>
<dbReference type="Pfam" id="PF02367">
    <property type="entry name" value="TsaE"/>
    <property type="match status" value="1"/>
</dbReference>
<reference evidence="11 12" key="1">
    <citation type="journal article" date="2015" name="Nature">
        <title>rRNA introns, odd ribosomes, and small enigmatic genomes across a large radiation of phyla.</title>
        <authorList>
            <person name="Brown C.T."/>
            <person name="Hug L.A."/>
            <person name="Thomas B.C."/>
            <person name="Sharon I."/>
            <person name="Castelle C.J."/>
            <person name="Singh A."/>
            <person name="Wilkins M.J."/>
            <person name="Williams K.H."/>
            <person name="Banfield J.F."/>
        </authorList>
    </citation>
    <scope>NUCLEOTIDE SEQUENCE [LARGE SCALE GENOMIC DNA]</scope>
</reference>
<accession>A0A0G0Q1A3</accession>
<comment type="caution">
    <text evidence="11">The sequence shown here is derived from an EMBL/GenBank/DDBJ whole genome shotgun (WGS) entry which is preliminary data.</text>
</comment>
<keyword evidence="6" id="KW-0479">Metal-binding</keyword>
<dbReference type="EMBL" id="LBWG01000011">
    <property type="protein sequence ID" value="KKR04195.1"/>
    <property type="molecule type" value="Genomic_DNA"/>
</dbReference>
<protein>
    <recommendedName>
        <fullName evidence="3">tRNA threonylcarbamoyladenosine biosynthesis protein TsaE</fullName>
    </recommendedName>
    <alternativeName>
        <fullName evidence="10">t(6)A37 threonylcarbamoyladenosine biosynthesis protein TsaE</fullName>
    </alternativeName>
</protein>